<feature type="domain" description="ABC transporter" evidence="5">
    <location>
        <begin position="270"/>
        <end position="497"/>
    </location>
</feature>
<dbReference type="InterPro" id="IPR015856">
    <property type="entry name" value="ABC_transpr_CbiO/EcfA_su"/>
</dbReference>
<dbReference type="Proteomes" id="UP000593915">
    <property type="component" value="Chromosome"/>
</dbReference>
<proteinExistence type="inferred from homology"/>
<dbReference type="SMART" id="SM00382">
    <property type="entry name" value="AAA"/>
    <property type="match status" value="2"/>
</dbReference>
<dbReference type="InterPro" id="IPR027417">
    <property type="entry name" value="P-loop_NTPase"/>
</dbReference>
<keyword evidence="4 6" id="KW-0067">ATP-binding</keyword>
<dbReference type="InterPro" id="IPR003439">
    <property type="entry name" value="ABC_transporter-like_ATP-bd"/>
</dbReference>
<dbReference type="PANTHER" id="PTHR43553">
    <property type="entry name" value="HEAVY METAL TRANSPORTER"/>
    <property type="match status" value="1"/>
</dbReference>
<reference evidence="6 7" key="1">
    <citation type="submission" date="2020-09" db="EMBL/GenBank/DDBJ databases">
        <title>Characterization of Treponema spp. from bovine digital dermatitis in Korea.</title>
        <authorList>
            <person name="Espiritu H.M."/>
            <person name="Cho Y.I."/>
            <person name="Mamuad L."/>
        </authorList>
    </citation>
    <scope>NUCLEOTIDE SEQUENCE [LARGE SCALE GENOMIC DNA]</scope>
    <source>
        <strain evidence="6 7">KS1</strain>
    </source>
</reference>
<dbReference type="InterPro" id="IPR003593">
    <property type="entry name" value="AAA+_ATPase"/>
</dbReference>
<evidence type="ECO:0000313" key="7">
    <source>
        <dbReference type="Proteomes" id="UP000593915"/>
    </source>
</evidence>
<organism evidence="6 7">
    <name type="scientific">Treponema pedis</name>
    <dbReference type="NCBI Taxonomy" id="409322"/>
    <lineage>
        <taxon>Bacteria</taxon>
        <taxon>Pseudomonadati</taxon>
        <taxon>Spirochaetota</taxon>
        <taxon>Spirochaetia</taxon>
        <taxon>Spirochaetales</taxon>
        <taxon>Treponemataceae</taxon>
        <taxon>Treponema</taxon>
    </lineage>
</organism>
<dbReference type="PANTHER" id="PTHR43553:SF24">
    <property type="entry name" value="ENERGY-COUPLING FACTOR TRANSPORTER ATP-BINDING PROTEIN ECFA1"/>
    <property type="match status" value="1"/>
</dbReference>
<evidence type="ECO:0000256" key="2">
    <source>
        <dbReference type="ARBA" id="ARBA00022448"/>
    </source>
</evidence>
<dbReference type="SUPFAM" id="SSF52540">
    <property type="entry name" value="P-loop containing nucleoside triphosphate hydrolases"/>
    <property type="match status" value="2"/>
</dbReference>
<evidence type="ECO:0000256" key="3">
    <source>
        <dbReference type="ARBA" id="ARBA00022741"/>
    </source>
</evidence>
<dbReference type="GO" id="GO:0043190">
    <property type="term" value="C:ATP-binding cassette (ABC) transporter complex"/>
    <property type="evidence" value="ECO:0007669"/>
    <property type="project" value="TreeGrafter"/>
</dbReference>
<dbReference type="CDD" id="cd03226">
    <property type="entry name" value="ABC_cobalt_CbiO_domain2"/>
    <property type="match status" value="1"/>
</dbReference>
<feature type="domain" description="ABC transporter" evidence="5">
    <location>
        <begin position="2"/>
        <end position="241"/>
    </location>
</feature>
<dbReference type="GO" id="GO:0016887">
    <property type="term" value="F:ATP hydrolysis activity"/>
    <property type="evidence" value="ECO:0007669"/>
    <property type="project" value="InterPro"/>
</dbReference>
<keyword evidence="3" id="KW-0547">Nucleotide-binding</keyword>
<dbReference type="Pfam" id="PF00005">
    <property type="entry name" value="ABC_tran"/>
    <property type="match status" value="2"/>
</dbReference>
<keyword evidence="2" id="KW-0813">Transport</keyword>
<dbReference type="GO" id="GO:0042626">
    <property type="term" value="F:ATPase-coupled transmembrane transporter activity"/>
    <property type="evidence" value="ECO:0007669"/>
    <property type="project" value="TreeGrafter"/>
</dbReference>
<dbReference type="EMBL" id="CP061839">
    <property type="protein sequence ID" value="QOW61746.1"/>
    <property type="molecule type" value="Genomic_DNA"/>
</dbReference>
<accession>A0A7S7AXM2</accession>
<evidence type="ECO:0000259" key="5">
    <source>
        <dbReference type="PROSITE" id="PS50893"/>
    </source>
</evidence>
<evidence type="ECO:0000256" key="4">
    <source>
        <dbReference type="ARBA" id="ARBA00022840"/>
    </source>
</evidence>
<dbReference type="Gene3D" id="3.40.50.300">
    <property type="entry name" value="P-loop containing nucleotide triphosphate hydrolases"/>
    <property type="match status" value="2"/>
</dbReference>
<dbReference type="GO" id="GO:0005524">
    <property type="term" value="F:ATP binding"/>
    <property type="evidence" value="ECO:0007669"/>
    <property type="project" value="UniProtKB-KW"/>
</dbReference>
<evidence type="ECO:0000256" key="1">
    <source>
        <dbReference type="ARBA" id="ARBA00005417"/>
    </source>
</evidence>
<dbReference type="PROSITE" id="PS50893">
    <property type="entry name" value="ABC_TRANSPORTER_2"/>
    <property type="match status" value="2"/>
</dbReference>
<dbReference type="AlphaFoldDB" id="A0A7S7AXM2"/>
<gene>
    <name evidence="6" type="ORF">IFE08_05070</name>
</gene>
<dbReference type="CDD" id="cd03225">
    <property type="entry name" value="ABC_cobalt_CbiO_domain1"/>
    <property type="match status" value="1"/>
</dbReference>
<evidence type="ECO:0000313" key="6">
    <source>
        <dbReference type="EMBL" id="QOW61746.1"/>
    </source>
</evidence>
<dbReference type="InterPro" id="IPR050095">
    <property type="entry name" value="ECF_ABC_transporter_ATP-bd"/>
</dbReference>
<sequence length="502" mass="56151">MISFKDVAFTYKGKKDTQLKVPSFFAADGECILLTGMSGSGKSTITKCINGLIPEFFEGEFSGDIFIKELNIGNLPVYEISQYVGSVFQDPASQFFTGEVLTELAFACENYGVERAEIKTRMEYAVQIIGIERLITKKLKDMSNGEKQKIAVASALTLMPSIILFDEPSSNLDYASIKILGNVIRSLKEKGLTVIIAEHRIYYLKELFDRVLYINGGKIEKEYTAEQFRALTNEELHGLGLRSLNIFEDKPVRRFRNAEEFAEKRETCVIALKDISFSYKDSGKKILNNIGFSLYKGDITALVGKNGIGKTTLLRIISGIYKEDSGGIVMGEKELPAFARVKNINFVMNDVDYQLFGDTVYNELLIGAAESPFLHKKIEEVLKRLNLYDLKDIHPMSLSMGQKQRLIIAASYIRNSAVTVLDEPTSGLDYKNMLNVSAMLSDLASEDNTVLIVSHDYEFIMNTCDRLLFLDETGIASDIRISENGDAVKHIFEHFIGGIING</sequence>
<name>A0A7S7AXM2_9SPIR</name>
<protein>
    <submittedName>
        <fullName evidence="6">Energy-coupling factor ABC transporter ATP-binding protein</fullName>
    </submittedName>
</protein>
<comment type="similarity">
    <text evidence="1">Belongs to the ABC transporter superfamily.</text>
</comment>
<dbReference type="RefSeq" id="WP_024468174.1">
    <property type="nucleotide sequence ID" value="NZ_CP061839.1"/>
</dbReference>